<dbReference type="AlphaFoldDB" id="A0A3B7MLC1"/>
<dbReference type="KEGG" id="pseg:D3H65_07415"/>
<organism evidence="1 2">
    <name type="scientific">Paraflavitalea soli</name>
    <dbReference type="NCBI Taxonomy" id="2315862"/>
    <lineage>
        <taxon>Bacteria</taxon>
        <taxon>Pseudomonadati</taxon>
        <taxon>Bacteroidota</taxon>
        <taxon>Chitinophagia</taxon>
        <taxon>Chitinophagales</taxon>
        <taxon>Chitinophagaceae</taxon>
        <taxon>Paraflavitalea</taxon>
    </lineage>
</organism>
<protein>
    <submittedName>
        <fullName evidence="1">Uncharacterized protein</fullName>
    </submittedName>
</protein>
<evidence type="ECO:0000313" key="1">
    <source>
        <dbReference type="EMBL" id="AXY73816.1"/>
    </source>
</evidence>
<gene>
    <name evidence="1" type="ORF">D3H65_07415</name>
</gene>
<evidence type="ECO:0000313" key="2">
    <source>
        <dbReference type="Proteomes" id="UP000263900"/>
    </source>
</evidence>
<dbReference type="Proteomes" id="UP000263900">
    <property type="component" value="Chromosome"/>
</dbReference>
<accession>A0A3B7MLC1</accession>
<dbReference type="EMBL" id="CP032157">
    <property type="protein sequence ID" value="AXY73816.1"/>
    <property type="molecule type" value="Genomic_DNA"/>
</dbReference>
<name>A0A3B7MLC1_9BACT</name>
<proteinExistence type="predicted"/>
<keyword evidence="2" id="KW-1185">Reference proteome</keyword>
<sequence>MKEETGRSLWVLVSPAGFQFAVAFASPVTEVVTLPCVLLPIKKDAEYLCSLKPSASYIIQAQAGFEPF</sequence>
<reference evidence="1 2" key="1">
    <citation type="submission" date="2018-09" db="EMBL/GenBank/DDBJ databases">
        <title>Genome sequencing of strain 6GH32-13.</title>
        <authorList>
            <person name="Weon H.-Y."/>
            <person name="Heo J."/>
            <person name="Kwon S.-W."/>
        </authorList>
    </citation>
    <scope>NUCLEOTIDE SEQUENCE [LARGE SCALE GENOMIC DNA]</scope>
    <source>
        <strain evidence="1 2">5GH32-13</strain>
    </source>
</reference>